<keyword evidence="1" id="KW-0472">Membrane</keyword>
<gene>
    <name evidence="2" type="ORF">J07HQW1_00706</name>
</gene>
<keyword evidence="1" id="KW-0812">Transmembrane</keyword>
<dbReference type="EMBL" id="KE356560">
    <property type="protein sequence ID" value="ERG90679.1"/>
    <property type="molecule type" value="Genomic_DNA"/>
</dbReference>
<evidence type="ECO:0000256" key="1">
    <source>
        <dbReference type="SAM" id="Phobius"/>
    </source>
</evidence>
<reference evidence="2 3" key="1">
    <citation type="journal article" date="2013" name="PLoS ONE">
        <title>Assembly-driven community genomics of a hypersaline microbial ecosystem.</title>
        <authorList>
            <person name="Podell S."/>
            <person name="Ugalde J.A."/>
            <person name="Narasingarao P."/>
            <person name="Banfield J.F."/>
            <person name="Heidelberg K.B."/>
            <person name="Allen E.E."/>
        </authorList>
    </citation>
    <scope>NUCLEOTIDE SEQUENCE [LARGE SCALE GENOMIC DNA]</scope>
    <source>
        <strain evidence="3">J07HQW1</strain>
    </source>
</reference>
<evidence type="ECO:0000313" key="2">
    <source>
        <dbReference type="EMBL" id="ERG90679.1"/>
    </source>
</evidence>
<protein>
    <submittedName>
        <fullName evidence="2">Uncharacterized protein</fullName>
    </submittedName>
</protein>
<evidence type="ECO:0000313" key="3">
    <source>
        <dbReference type="Proteomes" id="UP000030649"/>
    </source>
</evidence>
<dbReference type="AlphaFoldDB" id="U1MLU0"/>
<feature type="transmembrane region" description="Helical" evidence="1">
    <location>
        <begin position="7"/>
        <end position="25"/>
    </location>
</feature>
<organism evidence="2 3">
    <name type="scientific">Haloquadratum walsbyi J07HQW1</name>
    <dbReference type="NCBI Taxonomy" id="1238424"/>
    <lineage>
        <taxon>Archaea</taxon>
        <taxon>Methanobacteriati</taxon>
        <taxon>Methanobacteriota</taxon>
        <taxon>Stenosarchaea group</taxon>
        <taxon>Halobacteria</taxon>
        <taxon>Halobacteriales</taxon>
        <taxon>Haloferacaceae</taxon>
        <taxon>Haloquadratum</taxon>
    </lineage>
</organism>
<name>U1MLU0_9EURY</name>
<feature type="transmembrane region" description="Helical" evidence="1">
    <location>
        <begin position="37"/>
        <end position="59"/>
    </location>
</feature>
<proteinExistence type="predicted"/>
<accession>U1MLU0</accession>
<sequence length="132" mass="14196">MDSKYRDGALAILAGGGLIVVTMILKTEFNINTGLTATVFTLWPAIIGLCGMIAIELICLYNPELTKAIWNRRSVQFGSLMTVVIAGGLTLLSGIQWIIATLLWGLLGYLLLLIAVIVLGTNPLSQLSFSQD</sequence>
<feature type="transmembrane region" description="Helical" evidence="1">
    <location>
        <begin position="106"/>
        <end position="124"/>
    </location>
</feature>
<dbReference type="Proteomes" id="UP000030649">
    <property type="component" value="Unassembled WGS sequence"/>
</dbReference>
<keyword evidence="1" id="KW-1133">Transmembrane helix</keyword>
<feature type="transmembrane region" description="Helical" evidence="1">
    <location>
        <begin position="80"/>
        <end position="100"/>
    </location>
</feature>
<dbReference type="HOGENOM" id="CLU_1922755_0_0_2"/>